<feature type="domain" description="H15" evidence="2">
    <location>
        <begin position="66"/>
        <end position="133"/>
    </location>
</feature>
<accession>A0A9N7U806</accession>
<reference evidence="4" key="1">
    <citation type="submission" date="2020-03" db="EMBL/GenBank/DDBJ databases">
        <authorList>
            <person name="Weist P."/>
        </authorList>
    </citation>
    <scope>NUCLEOTIDE SEQUENCE</scope>
</reference>
<feature type="compositionally biased region" description="Polar residues" evidence="1">
    <location>
        <begin position="12"/>
        <end position="21"/>
    </location>
</feature>
<evidence type="ECO:0000313" key="4">
    <source>
        <dbReference type="EMBL" id="CAB1426638.1"/>
    </source>
</evidence>
<dbReference type="EMBL" id="CADEAL010000902">
    <property type="protein sequence ID" value="CAB1426635.1"/>
    <property type="molecule type" value="Genomic_DNA"/>
</dbReference>
<dbReference type="InterPro" id="IPR036390">
    <property type="entry name" value="WH_DNA-bd_sf"/>
</dbReference>
<proteinExistence type="predicted"/>
<evidence type="ECO:0000259" key="2">
    <source>
        <dbReference type="PROSITE" id="PS51504"/>
    </source>
</evidence>
<dbReference type="EMBL" id="CADEAL010000902">
    <property type="protein sequence ID" value="CAB1426638.1"/>
    <property type="molecule type" value="Genomic_DNA"/>
</dbReference>
<evidence type="ECO:0000313" key="5">
    <source>
        <dbReference type="Proteomes" id="UP001153269"/>
    </source>
</evidence>
<dbReference type="GO" id="GO:0003677">
    <property type="term" value="F:DNA binding"/>
    <property type="evidence" value="ECO:0007669"/>
    <property type="project" value="InterPro"/>
</dbReference>
<evidence type="ECO:0000313" key="3">
    <source>
        <dbReference type="EMBL" id="CAB1426635.1"/>
    </source>
</evidence>
<dbReference type="Gene3D" id="1.10.10.10">
    <property type="entry name" value="Winged helix-like DNA-binding domain superfamily/Winged helix DNA-binding domain"/>
    <property type="match status" value="1"/>
</dbReference>
<evidence type="ECO:0000256" key="1">
    <source>
        <dbReference type="SAM" id="MobiDB-lite"/>
    </source>
</evidence>
<protein>
    <recommendedName>
        <fullName evidence="2">H15 domain-containing protein</fullName>
    </recommendedName>
</protein>
<feature type="compositionally biased region" description="Basic residues" evidence="1">
    <location>
        <begin position="46"/>
        <end position="58"/>
    </location>
</feature>
<sequence>MGAKSPMRSRSPGRTESPMRSRSTRRLRSPKRFESPIISRSPSRSKSPRLRAKSPTRRVKLQREYLGYTVSNMILEAVSASKERHGISLPALKKALQAGGYDVARNNARVLLTIRRLVASKALVQKKGQIKYK</sequence>
<dbReference type="Proteomes" id="UP001153269">
    <property type="component" value="Unassembled WGS sequence"/>
</dbReference>
<dbReference type="AlphaFoldDB" id="A0A9N7U806"/>
<comment type="caution">
    <text evidence="4">The sequence shown here is derived from an EMBL/GenBank/DDBJ whole genome shotgun (WGS) entry which is preliminary data.</text>
</comment>
<dbReference type="GO" id="GO:0006334">
    <property type="term" value="P:nucleosome assembly"/>
    <property type="evidence" value="ECO:0007669"/>
    <property type="project" value="InterPro"/>
</dbReference>
<organism evidence="4 5">
    <name type="scientific">Pleuronectes platessa</name>
    <name type="common">European plaice</name>
    <dbReference type="NCBI Taxonomy" id="8262"/>
    <lineage>
        <taxon>Eukaryota</taxon>
        <taxon>Metazoa</taxon>
        <taxon>Chordata</taxon>
        <taxon>Craniata</taxon>
        <taxon>Vertebrata</taxon>
        <taxon>Euteleostomi</taxon>
        <taxon>Actinopterygii</taxon>
        <taxon>Neopterygii</taxon>
        <taxon>Teleostei</taxon>
        <taxon>Neoteleostei</taxon>
        <taxon>Acanthomorphata</taxon>
        <taxon>Carangaria</taxon>
        <taxon>Pleuronectiformes</taxon>
        <taxon>Pleuronectoidei</taxon>
        <taxon>Pleuronectidae</taxon>
        <taxon>Pleuronectes</taxon>
    </lineage>
</organism>
<feature type="region of interest" description="Disordered" evidence="1">
    <location>
        <begin position="1"/>
        <end position="58"/>
    </location>
</feature>
<dbReference type="GO" id="GO:0000786">
    <property type="term" value="C:nucleosome"/>
    <property type="evidence" value="ECO:0007669"/>
    <property type="project" value="InterPro"/>
</dbReference>
<dbReference type="Pfam" id="PF00538">
    <property type="entry name" value="Linker_histone"/>
    <property type="match status" value="1"/>
</dbReference>
<dbReference type="InterPro" id="IPR036388">
    <property type="entry name" value="WH-like_DNA-bd_sf"/>
</dbReference>
<name>A0A9N7U806_PLEPL</name>
<dbReference type="PROSITE" id="PS51504">
    <property type="entry name" value="H15"/>
    <property type="match status" value="1"/>
</dbReference>
<keyword evidence="5" id="KW-1185">Reference proteome</keyword>
<dbReference type="CDD" id="cd00073">
    <property type="entry name" value="H15"/>
    <property type="match status" value="1"/>
</dbReference>
<feature type="compositionally biased region" description="Low complexity" evidence="1">
    <location>
        <begin position="35"/>
        <end position="45"/>
    </location>
</feature>
<dbReference type="SUPFAM" id="SSF46785">
    <property type="entry name" value="Winged helix' DNA-binding domain"/>
    <property type="match status" value="1"/>
</dbReference>
<dbReference type="InterPro" id="IPR005818">
    <property type="entry name" value="Histone_H1/H5_H15"/>
</dbReference>
<dbReference type="SMART" id="SM00526">
    <property type="entry name" value="H15"/>
    <property type="match status" value="1"/>
</dbReference>
<gene>
    <name evidence="3" type="ORF">PLEPLA_LOCUS14571</name>
    <name evidence="4" type="ORF">PLEPLA_LOCUS14574</name>
</gene>